<organism evidence="4 5">
    <name type="scientific">Caerostris darwini</name>
    <dbReference type="NCBI Taxonomy" id="1538125"/>
    <lineage>
        <taxon>Eukaryota</taxon>
        <taxon>Metazoa</taxon>
        <taxon>Ecdysozoa</taxon>
        <taxon>Arthropoda</taxon>
        <taxon>Chelicerata</taxon>
        <taxon>Arachnida</taxon>
        <taxon>Araneae</taxon>
        <taxon>Araneomorphae</taxon>
        <taxon>Entelegynae</taxon>
        <taxon>Araneoidea</taxon>
        <taxon>Araneidae</taxon>
        <taxon>Caerostris</taxon>
    </lineage>
</organism>
<dbReference type="Pfam" id="PF00379">
    <property type="entry name" value="Chitin_bind_4"/>
    <property type="match status" value="1"/>
</dbReference>
<protein>
    <recommendedName>
        <fullName evidence="6">Cuticle protein</fullName>
    </recommendedName>
</protein>
<evidence type="ECO:0000313" key="4">
    <source>
        <dbReference type="EMBL" id="GIY10426.1"/>
    </source>
</evidence>
<dbReference type="InterPro" id="IPR000618">
    <property type="entry name" value="Insect_cuticle"/>
</dbReference>
<dbReference type="Proteomes" id="UP001054837">
    <property type="component" value="Unassembled WGS sequence"/>
</dbReference>
<dbReference type="AlphaFoldDB" id="A0AAV4QNB0"/>
<evidence type="ECO:0008006" key="6">
    <source>
        <dbReference type="Google" id="ProtNLM"/>
    </source>
</evidence>
<name>A0AAV4QNB0_9ARAC</name>
<dbReference type="EMBL" id="BPLQ01004748">
    <property type="protein sequence ID" value="GIY10426.1"/>
    <property type="molecule type" value="Genomic_DNA"/>
</dbReference>
<gene>
    <name evidence="4" type="ORF">CDAR_475001</name>
</gene>
<dbReference type="InterPro" id="IPR050468">
    <property type="entry name" value="Cuticle_Struct_Prot"/>
</dbReference>
<dbReference type="GO" id="GO:0062129">
    <property type="term" value="C:chitin-based extracellular matrix"/>
    <property type="evidence" value="ECO:0007669"/>
    <property type="project" value="TreeGrafter"/>
</dbReference>
<dbReference type="PROSITE" id="PS51155">
    <property type="entry name" value="CHIT_BIND_RR_2"/>
    <property type="match status" value="1"/>
</dbReference>
<evidence type="ECO:0000256" key="1">
    <source>
        <dbReference type="PROSITE-ProRule" id="PRU00497"/>
    </source>
</evidence>
<dbReference type="PANTHER" id="PTHR10380:SF235">
    <property type="entry name" value="CUTICULAR PROTEIN 73D, ISOFORM B"/>
    <property type="match status" value="1"/>
</dbReference>
<feature type="chain" id="PRO_5043573719" description="Cuticle protein" evidence="3">
    <location>
        <begin position="23"/>
        <end position="327"/>
    </location>
</feature>
<keyword evidence="3" id="KW-0732">Signal</keyword>
<sequence>MLVEKIMIAVVFITCAVTVVSGQRYYPRTDQPPSLTRQDSFKPYAFNYDVLRNDGQIQNSRTERADGSGRVQGSYFLTNDEGHYREVLYLADEDGFRTIIRTNEPGTKSSNPAGVVMEYTSEIRRQFQNITQESFAPLFNSVFGSSSQGPLVNPFSGPTGITSLSGSDYPPQRPPLINGKGPVITAPEKAAARPPISNSYFRPDATYSQGPFPPLNQLPGVLSPKGINRQYHSTPKISNLINVKGPVFTTHGKSVARSPISNSDFRPRATYSRRPFPPLNQSPGVLSPKDINTDTQSFGPVLVNGNGPIFKSGNETENNSTRKIRKM</sequence>
<dbReference type="PANTHER" id="PTHR10380">
    <property type="entry name" value="CUTICLE PROTEIN"/>
    <property type="match status" value="1"/>
</dbReference>
<evidence type="ECO:0000256" key="3">
    <source>
        <dbReference type="SAM" id="SignalP"/>
    </source>
</evidence>
<comment type="caution">
    <text evidence="4">The sequence shown here is derived from an EMBL/GenBank/DDBJ whole genome shotgun (WGS) entry which is preliminary data.</text>
</comment>
<feature type="region of interest" description="Disordered" evidence="2">
    <location>
        <begin position="253"/>
        <end position="327"/>
    </location>
</feature>
<reference evidence="4 5" key="1">
    <citation type="submission" date="2021-06" db="EMBL/GenBank/DDBJ databases">
        <title>Caerostris darwini draft genome.</title>
        <authorList>
            <person name="Kono N."/>
            <person name="Arakawa K."/>
        </authorList>
    </citation>
    <scope>NUCLEOTIDE SEQUENCE [LARGE SCALE GENOMIC DNA]</scope>
</reference>
<accession>A0AAV4QNB0</accession>
<feature type="signal peptide" evidence="3">
    <location>
        <begin position="1"/>
        <end position="22"/>
    </location>
</feature>
<keyword evidence="5" id="KW-1185">Reference proteome</keyword>
<evidence type="ECO:0000313" key="5">
    <source>
        <dbReference type="Proteomes" id="UP001054837"/>
    </source>
</evidence>
<proteinExistence type="predicted"/>
<keyword evidence="1" id="KW-0193">Cuticle</keyword>
<evidence type="ECO:0000256" key="2">
    <source>
        <dbReference type="SAM" id="MobiDB-lite"/>
    </source>
</evidence>
<dbReference type="GO" id="GO:0008010">
    <property type="term" value="F:structural constituent of chitin-based larval cuticle"/>
    <property type="evidence" value="ECO:0007669"/>
    <property type="project" value="TreeGrafter"/>
</dbReference>